<feature type="compositionally biased region" description="Low complexity" evidence="1">
    <location>
        <begin position="101"/>
        <end position="111"/>
    </location>
</feature>
<accession>B4NNC5</accession>
<evidence type="ECO:0000256" key="2">
    <source>
        <dbReference type="SAM" id="SignalP"/>
    </source>
</evidence>
<keyword evidence="2" id="KW-0732">Signal</keyword>
<proteinExistence type="predicted"/>
<dbReference type="FunCoup" id="B4NNC5">
    <property type="interactions" value="4"/>
</dbReference>
<reference evidence="3 4" key="1">
    <citation type="journal article" date="2007" name="Nature">
        <title>Evolution of genes and genomes on the Drosophila phylogeny.</title>
        <authorList>
            <consortium name="Drosophila 12 Genomes Consortium"/>
            <person name="Clark A.G."/>
            <person name="Eisen M.B."/>
            <person name="Smith D.R."/>
            <person name="Bergman C.M."/>
            <person name="Oliver B."/>
            <person name="Markow T.A."/>
            <person name="Kaufman T.C."/>
            <person name="Kellis M."/>
            <person name="Gelbart W."/>
            <person name="Iyer V.N."/>
            <person name="Pollard D.A."/>
            <person name="Sackton T.B."/>
            <person name="Larracuente A.M."/>
            <person name="Singh N.D."/>
            <person name="Abad J.P."/>
            <person name="Abt D.N."/>
            <person name="Adryan B."/>
            <person name="Aguade M."/>
            <person name="Akashi H."/>
            <person name="Anderson W.W."/>
            <person name="Aquadro C.F."/>
            <person name="Ardell D.H."/>
            <person name="Arguello R."/>
            <person name="Artieri C.G."/>
            <person name="Barbash D.A."/>
            <person name="Barker D."/>
            <person name="Barsanti P."/>
            <person name="Batterham P."/>
            <person name="Batzoglou S."/>
            <person name="Begun D."/>
            <person name="Bhutkar A."/>
            <person name="Blanco E."/>
            <person name="Bosak S.A."/>
            <person name="Bradley R.K."/>
            <person name="Brand A.D."/>
            <person name="Brent M.R."/>
            <person name="Brooks A.N."/>
            <person name="Brown R.H."/>
            <person name="Butlin R.K."/>
            <person name="Caggese C."/>
            <person name="Calvi B.R."/>
            <person name="Bernardo de Carvalho A."/>
            <person name="Caspi A."/>
            <person name="Castrezana S."/>
            <person name="Celniker S.E."/>
            <person name="Chang J.L."/>
            <person name="Chapple C."/>
            <person name="Chatterji S."/>
            <person name="Chinwalla A."/>
            <person name="Civetta A."/>
            <person name="Clifton S.W."/>
            <person name="Comeron J.M."/>
            <person name="Costello J.C."/>
            <person name="Coyne J.A."/>
            <person name="Daub J."/>
            <person name="David R.G."/>
            <person name="Delcher A.L."/>
            <person name="Delehaunty K."/>
            <person name="Do C.B."/>
            <person name="Ebling H."/>
            <person name="Edwards K."/>
            <person name="Eickbush T."/>
            <person name="Evans J.D."/>
            <person name="Filipski A."/>
            <person name="Findeiss S."/>
            <person name="Freyhult E."/>
            <person name="Fulton L."/>
            <person name="Fulton R."/>
            <person name="Garcia A.C."/>
            <person name="Gardiner A."/>
            <person name="Garfield D.A."/>
            <person name="Garvin B.E."/>
            <person name="Gibson G."/>
            <person name="Gilbert D."/>
            <person name="Gnerre S."/>
            <person name="Godfrey J."/>
            <person name="Good R."/>
            <person name="Gotea V."/>
            <person name="Gravely B."/>
            <person name="Greenberg A.J."/>
            <person name="Griffiths-Jones S."/>
            <person name="Gross S."/>
            <person name="Guigo R."/>
            <person name="Gustafson E.A."/>
            <person name="Haerty W."/>
            <person name="Hahn M.W."/>
            <person name="Halligan D.L."/>
            <person name="Halpern A.L."/>
            <person name="Halter G.M."/>
            <person name="Han M.V."/>
            <person name="Heger A."/>
            <person name="Hillier L."/>
            <person name="Hinrichs A.S."/>
            <person name="Holmes I."/>
            <person name="Hoskins R.A."/>
            <person name="Hubisz M.J."/>
            <person name="Hultmark D."/>
            <person name="Huntley M.A."/>
            <person name="Jaffe D.B."/>
            <person name="Jagadeeshan S."/>
            <person name="Jeck W.R."/>
            <person name="Johnson J."/>
            <person name="Jones C.D."/>
            <person name="Jordan W.C."/>
            <person name="Karpen G.H."/>
            <person name="Kataoka E."/>
            <person name="Keightley P.D."/>
            <person name="Kheradpour P."/>
            <person name="Kirkness E.F."/>
            <person name="Koerich L.B."/>
            <person name="Kristiansen K."/>
            <person name="Kudrna D."/>
            <person name="Kulathinal R.J."/>
            <person name="Kumar S."/>
            <person name="Kwok R."/>
            <person name="Lander E."/>
            <person name="Langley C.H."/>
            <person name="Lapoint R."/>
            <person name="Lazzaro B.P."/>
            <person name="Lee S.J."/>
            <person name="Levesque L."/>
            <person name="Li R."/>
            <person name="Lin C.F."/>
            <person name="Lin M.F."/>
            <person name="Lindblad-Toh K."/>
            <person name="Llopart A."/>
            <person name="Long M."/>
            <person name="Low L."/>
            <person name="Lozovsky E."/>
            <person name="Lu J."/>
            <person name="Luo M."/>
            <person name="Machado C.A."/>
            <person name="Makalowski W."/>
            <person name="Marzo M."/>
            <person name="Matsuda M."/>
            <person name="Matzkin L."/>
            <person name="McAllister B."/>
            <person name="McBride C.S."/>
            <person name="McKernan B."/>
            <person name="McKernan K."/>
            <person name="Mendez-Lago M."/>
            <person name="Minx P."/>
            <person name="Mollenhauer M.U."/>
            <person name="Montooth K."/>
            <person name="Mount S.M."/>
            <person name="Mu X."/>
            <person name="Myers E."/>
            <person name="Negre B."/>
            <person name="Newfeld S."/>
            <person name="Nielsen R."/>
            <person name="Noor M.A."/>
            <person name="O'Grady P."/>
            <person name="Pachter L."/>
            <person name="Papaceit M."/>
            <person name="Parisi M.J."/>
            <person name="Parisi M."/>
            <person name="Parts L."/>
            <person name="Pedersen J.S."/>
            <person name="Pesole G."/>
            <person name="Phillippy A.M."/>
            <person name="Ponting C.P."/>
            <person name="Pop M."/>
            <person name="Porcelli D."/>
            <person name="Powell J.R."/>
            <person name="Prohaska S."/>
            <person name="Pruitt K."/>
            <person name="Puig M."/>
            <person name="Quesneville H."/>
            <person name="Ram K.R."/>
            <person name="Rand D."/>
            <person name="Rasmussen M.D."/>
            <person name="Reed L.K."/>
            <person name="Reenan R."/>
            <person name="Reily A."/>
            <person name="Remington K.A."/>
            <person name="Rieger T.T."/>
            <person name="Ritchie M.G."/>
            <person name="Robin C."/>
            <person name="Rogers Y.H."/>
            <person name="Rohde C."/>
            <person name="Rozas J."/>
            <person name="Rubenfield M.J."/>
            <person name="Ruiz A."/>
            <person name="Russo S."/>
            <person name="Salzberg S.L."/>
            <person name="Sanchez-Gracia A."/>
            <person name="Saranga D.J."/>
            <person name="Sato H."/>
            <person name="Schaeffer S.W."/>
            <person name="Schatz M.C."/>
            <person name="Schlenke T."/>
            <person name="Schwartz R."/>
            <person name="Segarra C."/>
            <person name="Singh R.S."/>
            <person name="Sirot L."/>
            <person name="Sirota M."/>
            <person name="Sisneros N.B."/>
            <person name="Smith C.D."/>
            <person name="Smith T.F."/>
            <person name="Spieth J."/>
            <person name="Stage D.E."/>
            <person name="Stark A."/>
            <person name="Stephan W."/>
            <person name="Strausberg R.L."/>
            <person name="Strempel S."/>
            <person name="Sturgill D."/>
            <person name="Sutton G."/>
            <person name="Sutton G.G."/>
            <person name="Tao W."/>
            <person name="Teichmann S."/>
            <person name="Tobari Y.N."/>
            <person name="Tomimura Y."/>
            <person name="Tsolas J.M."/>
            <person name="Valente V.L."/>
            <person name="Venter E."/>
            <person name="Venter J.C."/>
            <person name="Vicario S."/>
            <person name="Vieira F.G."/>
            <person name="Vilella A.J."/>
            <person name="Villasante A."/>
            <person name="Walenz B."/>
            <person name="Wang J."/>
            <person name="Wasserman M."/>
            <person name="Watts T."/>
            <person name="Wilson D."/>
            <person name="Wilson R.K."/>
            <person name="Wing R.A."/>
            <person name="Wolfner M.F."/>
            <person name="Wong A."/>
            <person name="Wong G.K."/>
            <person name="Wu C.I."/>
            <person name="Wu G."/>
            <person name="Yamamoto D."/>
            <person name="Yang H.P."/>
            <person name="Yang S.P."/>
            <person name="Yorke J.A."/>
            <person name="Yoshida K."/>
            <person name="Zdobnov E."/>
            <person name="Zhang P."/>
            <person name="Zhang Y."/>
            <person name="Zimin A.V."/>
            <person name="Baldwin J."/>
            <person name="Abdouelleil A."/>
            <person name="Abdulkadir J."/>
            <person name="Abebe A."/>
            <person name="Abera B."/>
            <person name="Abreu J."/>
            <person name="Acer S.C."/>
            <person name="Aftuck L."/>
            <person name="Alexander A."/>
            <person name="An P."/>
            <person name="Anderson E."/>
            <person name="Anderson S."/>
            <person name="Arachi H."/>
            <person name="Azer M."/>
            <person name="Bachantsang P."/>
            <person name="Barry A."/>
            <person name="Bayul T."/>
            <person name="Berlin A."/>
            <person name="Bessette D."/>
            <person name="Bloom T."/>
            <person name="Blye J."/>
            <person name="Boguslavskiy L."/>
            <person name="Bonnet C."/>
            <person name="Boukhgalter B."/>
            <person name="Bourzgui I."/>
            <person name="Brown A."/>
            <person name="Cahill P."/>
            <person name="Channer S."/>
            <person name="Cheshatsang Y."/>
            <person name="Chuda L."/>
            <person name="Citroen M."/>
            <person name="Collymore A."/>
            <person name="Cooke P."/>
            <person name="Costello M."/>
            <person name="D'Aco K."/>
            <person name="Daza R."/>
            <person name="De Haan G."/>
            <person name="DeGray S."/>
            <person name="DeMaso C."/>
            <person name="Dhargay N."/>
            <person name="Dooley K."/>
            <person name="Dooley E."/>
            <person name="Doricent M."/>
            <person name="Dorje P."/>
            <person name="Dorjee K."/>
            <person name="Dupes A."/>
            <person name="Elong R."/>
            <person name="Falk J."/>
            <person name="Farina A."/>
            <person name="Faro S."/>
            <person name="Ferguson D."/>
            <person name="Fisher S."/>
            <person name="Foley C.D."/>
            <person name="Franke A."/>
            <person name="Friedrich D."/>
            <person name="Gadbois L."/>
            <person name="Gearin G."/>
            <person name="Gearin C.R."/>
            <person name="Giannoukos G."/>
            <person name="Goode T."/>
            <person name="Graham J."/>
            <person name="Grandbois E."/>
            <person name="Grewal S."/>
            <person name="Gyaltsen K."/>
            <person name="Hafez N."/>
            <person name="Hagos B."/>
            <person name="Hall J."/>
            <person name="Henson C."/>
            <person name="Hollinger A."/>
            <person name="Honan T."/>
            <person name="Huard M.D."/>
            <person name="Hughes L."/>
            <person name="Hurhula B."/>
            <person name="Husby M.E."/>
            <person name="Kamat A."/>
            <person name="Kanga B."/>
            <person name="Kashin S."/>
            <person name="Khazanovich D."/>
            <person name="Kisner P."/>
            <person name="Lance K."/>
            <person name="Lara M."/>
            <person name="Lee W."/>
            <person name="Lennon N."/>
            <person name="Letendre F."/>
            <person name="LeVine R."/>
            <person name="Lipovsky A."/>
            <person name="Liu X."/>
            <person name="Liu J."/>
            <person name="Liu S."/>
            <person name="Lokyitsang T."/>
            <person name="Lokyitsang Y."/>
            <person name="Lubonja R."/>
            <person name="Lui A."/>
            <person name="MacDonald P."/>
            <person name="Magnisalis V."/>
            <person name="Maru K."/>
            <person name="Matthews C."/>
            <person name="McCusker W."/>
            <person name="McDonough S."/>
            <person name="Mehta T."/>
            <person name="Meldrim J."/>
            <person name="Meneus L."/>
            <person name="Mihai O."/>
            <person name="Mihalev A."/>
            <person name="Mihova T."/>
            <person name="Mittelman R."/>
            <person name="Mlenga V."/>
            <person name="Montmayeur A."/>
            <person name="Mulrain L."/>
            <person name="Navidi A."/>
            <person name="Naylor J."/>
            <person name="Negash T."/>
            <person name="Nguyen T."/>
            <person name="Nguyen N."/>
            <person name="Nicol R."/>
            <person name="Norbu C."/>
            <person name="Norbu N."/>
            <person name="Novod N."/>
            <person name="O'Neill B."/>
            <person name="Osman S."/>
            <person name="Markiewicz E."/>
            <person name="Oyono O.L."/>
            <person name="Patti C."/>
            <person name="Phunkhang P."/>
            <person name="Pierre F."/>
            <person name="Priest M."/>
            <person name="Raghuraman S."/>
            <person name="Rege F."/>
            <person name="Reyes R."/>
            <person name="Rise C."/>
            <person name="Rogov P."/>
            <person name="Ross K."/>
            <person name="Ryan E."/>
            <person name="Settipalli S."/>
            <person name="Shea T."/>
            <person name="Sherpa N."/>
            <person name="Shi L."/>
            <person name="Shih D."/>
            <person name="Sparrow T."/>
            <person name="Spaulding J."/>
            <person name="Stalker J."/>
            <person name="Stange-Thomann N."/>
            <person name="Stavropoulos S."/>
            <person name="Stone C."/>
            <person name="Strader C."/>
            <person name="Tesfaye S."/>
            <person name="Thomson T."/>
            <person name="Thoulutsang Y."/>
            <person name="Thoulutsang D."/>
            <person name="Topham K."/>
            <person name="Topping I."/>
            <person name="Tsamla T."/>
            <person name="Vassiliev H."/>
            <person name="Vo A."/>
            <person name="Wangchuk T."/>
            <person name="Wangdi T."/>
            <person name="Weiand M."/>
            <person name="Wilkinson J."/>
            <person name="Wilson A."/>
            <person name="Yadav S."/>
            <person name="Young G."/>
            <person name="Yu Q."/>
            <person name="Zembek L."/>
            <person name="Zhong D."/>
            <person name="Zimmer A."/>
            <person name="Zwirko Z."/>
            <person name="Jaffe D.B."/>
            <person name="Alvarez P."/>
            <person name="Brockman W."/>
            <person name="Butler J."/>
            <person name="Chin C."/>
            <person name="Gnerre S."/>
            <person name="Grabherr M."/>
            <person name="Kleber M."/>
            <person name="Mauceli E."/>
            <person name="MacCallum I."/>
        </authorList>
    </citation>
    <scope>NUCLEOTIDE SEQUENCE [LARGE SCALE GENOMIC DNA]</scope>
    <source>
        <strain evidence="4">Tucson 14030-0811.24</strain>
    </source>
</reference>
<dbReference type="Proteomes" id="UP000007798">
    <property type="component" value="Unassembled WGS sequence"/>
</dbReference>
<feature type="region of interest" description="Disordered" evidence="1">
    <location>
        <begin position="72"/>
        <end position="121"/>
    </location>
</feature>
<evidence type="ECO:0000313" key="3">
    <source>
        <dbReference type="EMBL" id="EDW85864.2"/>
    </source>
</evidence>
<dbReference type="HOGENOM" id="CLU_1268084_0_0_1"/>
<feature type="chain" id="PRO_5006458510" description="DUF4794 domain-containing protein" evidence="2">
    <location>
        <begin position="20"/>
        <end position="218"/>
    </location>
</feature>
<dbReference type="AlphaFoldDB" id="B4NNC5"/>
<feature type="signal peptide" evidence="2">
    <location>
        <begin position="1"/>
        <end position="19"/>
    </location>
</feature>
<evidence type="ECO:0000256" key="1">
    <source>
        <dbReference type="SAM" id="MobiDB-lite"/>
    </source>
</evidence>
<sequence>MFATQQLWLLCLLVGTLFASPIKGSEEEPLEDKITEDVVSIDNELQKVIRVMPQELPPKQDHTGNQMNSALFQIQPLRPGGPRQYLDSKRMRRPRPGKLMASSTAPSTSTTNTGEESQQPALNYPYNNELKAFPKQKQKQQKQLHFILDSDGESSQAIPVAMTPGPYPIYYVVSKTNGRFGKFPIKAFRTPAEFSKYLIKSKAEPIPRVQRFEGLVRR</sequence>
<protein>
    <recommendedName>
        <fullName evidence="5">DUF4794 domain-containing protein</fullName>
    </recommendedName>
</protein>
<organism evidence="3 4">
    <name type="scientific">Drosophila willistoni</name>
    <name type="common">Fruit fly</name>
    <dbReference type="NCBI Taxonomy" id="7260"/>
    <lineage>
        <taxon>Eukaryota</taxon>
        <taxon>Metazoa</taxon>
        <taxon>Ecdysozoa</taxon>
        <taxon>Arthropoda</taxon>
        <taxon>Hexapoda</taxon>
        <taxon>Insecta</taxon>
        <taxon>Pterygota</taxon>
        <taxon>Neoptera</taxon>
        <taxon>Endopterygota</taxon>
        <taxon>Diptera</taxon>
        <taxon>Brachycera</taxon>
        <taxon>Muscomorpha</taxon>
        <taxon>Ephydroidea</taxon>
        <taxon>Drosophilidae</taxon>
        <taxon>Drosophila</taxon>
        <taxon>Sophophora</taxon>
    </lineage>
</organism>
<evidence type="ECO:0008006" key="5">
    <source>
        <dbReference type="Google" id="ProtNLM"/>
    </source>
</evidence>
<dbReference type="InParanoid" id="B4NNC5"/>
<dbReference type="STRING" id="7260.B4NNC5"/>
<dbReference type="OrthoDB" id="7779229at2759"/>
<dbReference type="KEGG" id="dwi:6652275"/>
<name>B4NNC5_DROWI</name>
<evidence type="ECO:0000313" key="4">
    <source>
        <dbReference type="Proteomes" id="UP000007798"/>
    </source>
</evidence>
<feature type="compositionally biased region" description="Polar residues" evidence="1">
    <location>
        <begin position="112"/>
        <end position="121"/>
    </location>
</feature>
<gene>
    <name evidence="3" type="primary">Dwil\GK22915</name>
    <name evidence="3" type="ORF">Dwil_GK22915</name>
</gene>
<dbReference type="EMBL" id="CH964282">
    <property type="protein sequence ID" value="EDW85864.2"/>
    <property type="molecule type" value="Genomic_DNA"/>
</dbReference>
<keyword evidence="4" id="KW-1185">Reference proteome</keyword>
<dbReference type="eggNOG" id="ENOG502TCZU">
    <property type="taxonomic scope" value="Eukaryota"/>
</dbReference>